<dbReference type="GO" id="GO:0005737">
    <property type="term" value="C:cytoplasm"/>
    <property type="evidence" value="ECO:0007669"/>
    <property type="project" value="TreeGrafter"/>
</dbReference>
<dbReference type="Proteomes" id="UP000261420">
    <property type="component" value="Unplaced"/>
</dbReference>
<dbReference type="PANTHER" id="PTHR24058">
    <property type="entry name" value="DUAL SPECIFICITY PROTEIN KINASE"/>
    <property type="match status" value="1"/>
</dbReference>
<dbReference type="GO" id="GO:0005524">
    <property type="term" value="F:ATP binding"/>
    <property type="evidence" value="ECO:0007669"/>
    <property type="project" value="UniProtKB-KW"/>
</dbReference>
<dbReference type="GO" id="GO:0042771">
    <property type="term" value="P:intrinsic apoptotic signaling pathway in response to DNA damage by p53 class mediator"/>
    <property type="evidence" value="ECO:0007669"/>
    <property type="project" value="TreeGrafter"/>
</dbReference>
<dbReference type="STRING" id="41447.ENSSDUP00000005163"/>
<dbReference type="PROSITE" id="PS00108">
    <property type="entry name" value="PROTEIN_KINASE_ST"/>
    <property type="match status" value="1"/>
</dbReference>
<keyword evidence="1" id="KW-0723">Serine/threonine-protein kinase</keyword>
<proteinExistence type="predicted"/>
<dbReference type="AlphaFoldDB" id="A0A3B4TGH2"/>
<name>A0A3B4TGH2_SERDU</name>
<evidence type="ECO:0000313" key="7">
    <source>
        <dbReference type="Ensembl" id="ENSSDUP00000005163.1"/>
    </source>
</evidence>
<dbReference type="InterPro" id="IPR008271">
    <property type="entry name" value="Ser/Thr_kinase_AS"/>
</dbReference>
<evidence type="ECO:0000256" key="4">
    <source>
        <dbReference type="ARBA" id="ARBA00022777"/>
    </source>
</evidence>
<dbReference type="GO" id="GO:0003714">
    <property type="term" value="F:transcription corepressor activity"/>
    <property type="evidence" value="ECO:0007669"/>
    <property type="project" value="TreeGrafter"/>
</dbReference>
<keyword evidence="4" id="KW-0418">Kinase</keyword>
<dbReference type="Gene3D" id="1.10.510.10">
    <property type="entry name" value="Transferase(Phosphotransferase) domain 1"/>
    <property type="match status" value="1"/>
</dbReference>
<keyword evidence="3" id="KW-0547">Nucleotide-binding</keyword>
<feature type="domain" description="Protein kinase" evidence="6">
    <location>
        <begin position="26"/>
        <end position="243"/>
    </location>
</feature>
<keyword evidence="8" id="KW-1185">Reference proteome</keyword>
<sequence>VCVCVCVCVCGCVCKWDIIHSDNTHYLIMDFNGEGCFGKVAQCFDLITFEMVAIKIHKDSDDPTIQREVAMLEAVRALDPHKKNILRFMENIMFNNLSCLALEMLDRSLWDLIEERNWEPLSTSEIGPVTHQLLFAFEALKNIGIMHTDLKPVNIMVVNHKDQPFRIKLIDFGLGLPVSKAKVGMIMHLCSEQGFSLQSQLIKKKKKKSYGNCILFHCSATKRSQRIMVSGMVPPAMQHQPHW</sequence>
<dbReference type="PANTHER" id="PTHR24058:SF53">
    <property type="entry name" value="HOMEODOMAIN-INTERACTING PROTEIN KINASE 2"/>
    <property type="match status" value="1"/>
</dbReference>
<dbReference type="GeneTree" id="ENSGT00940000164472"/>
<dbReference type="Pfam" id="PF00069">
    <property type="entry name" value="Pkinase"/>
    <property type="match status" value="1"/>
</dbReference>
<dbReference type="InterPro" id="IPR000719">
    <property type="entry name" value="Prot_kinase_dom"/>
</dbReference>
<dbReference type="GO" id="GO:0007224">
    <property type="term" value="P:smoothened signaling pathway"/>
    <property type="evidence" value="ECO:0007669"/>
    <property type="project" value="TreeGrafter"/>
</dbReference>
<protein>
    <recommendedName>
        <fullName evidence="6">Protein kinase domain-containing protein</fullName>
    </recommendedName>
</protein>
<evidence type="ECO:0000256" key="2">
    <source>
        <dbReference type="ARBA" id="ARBA00022679"/>
    </source>
</evidence>
<keyword evidence="2" id="KW-0808">Transferase</keyword>
<organism evidence="7 8">
    <name type="scientific">Seriola dumerili</name>
    <name type="common">Greater amberjack</name>
    <name type="synonym">Caranx dumerili</name>
    <dbReference type="NCBI Taxonomy" id="41447"/>
    <lineage>
        <taxon>Eukaryota</taxon>
        <taxon>Metazoa</taxon>
        <taxon>Chordata</taxon>
        <taxon>Craniata</taxon>
        <taxon>Vertebrata</taxon>
        <taxon>Euteleostomi</taxon>
        <taxon>Actinopterygii</taxon>
        <taxon>Neopterygii</taxon>
        <taxon>Teleostei</taxon>
        <taxon>Neoteleostei</taxon>
        <taxon>Acanthomorphata</taxon>
        <taxon>Carangaria</taxon>
        <taxon>Carangiformes</taxon>
        <taxon>Carangidae</taxon>
        <taxon>Seriola</taxon>
    </lineage>
</organism>
<dbReference type="GO" id="GO:0003713">
    <property type="term" value="F:transcription coactivator activity"/>
    <property type="evidence" value="ECO:0007669"/>
    <property type="project" value="TreeGrafter"/>
</dbReference>
<dbReference type="GO" id="GO:0046332">
    <property type="term" value="F:SMAD binding"/>
    <property type="evidence" value="ECO:0007669"/>
    <property type="project" value="TreeGrafter"/>
</dbReference>
<dbReference type="GO" id="GO:0045944">
    <property type="term" value="P:positive regulation of transcription by RNA polymerase II"/>
    <property type="evidence" value="ECO:0007669"/>
    <property type="project" value="TreeGrafter"/>
</dbReference>
<accession>A0A3B4TGH2</accession>
<reference evidence="7" key="2">
    <citation type="submission" date="2025-09" db="UniProtKB">
        <authorList>
            <consortium name="Ensembl"/>
        </authorList>
    </citation>
    <scope>IDENTIFICATION</scope>
</reference>
<evidence type="ECO:0000256" key="5">
    <source>
        <dbReference type="ARBA" id="ARBA00022840"/>
    </source>
</evidence>
<evidence type="ECO:0000259" key="6">
    <source>
        <dbReference type="PROSITE" id="PS50011"/>
    </source>
</evidence>
<dbReference type="GO" id="GO:0016605">
    <property type="term" value="C:PML body"/>
    <property type="evidence" value="ECO:0007669"/>
    <property type="project" value="TreeGrafter"/>
</dbReference>
<dbReference type="SUPFAM" id="SSF56112">
    <property type="entry name" value="Protein kinase-like (PK-like)"/>
    <property type="match status" value="1"/>
</dbReference>
<dbReference type="PROSITE" id="PS50011">
    <property type="entry name" value="PROTEIN_KINASE_DOM"/>
    <property type="match status" value="1"/>
</dbReference>
<dbReference type="OMA" id="NTHYLIM"/>
<evidence type="ECO:0000256" key="1">
    <source>
        <dbReference type="ARBA" id="ARBA00022527"/>
    </source>
</evidence>
<evidence type="ECO:0000256" key="3">
    <source>
        <dbReference type="ARBA" id="ARBA00022741"/>
    </source>
</evidence>
<evidence type="ECO:0000313" key="8">
    <source>
        <dbReference type="Proteomes" id="UP000261420"/>
    </source>
</evidence>
<dbReference type="Gene3D" id="3.30.200.20">
    <property type="entry name" value="Phosphorylase Kinase, domain 1"/>
    <property type="match status" value="1"/>
</dbReference>
<dbReference type="InterPro" id="IPR011009">
    <property type="entry name" value="Kinase-like_dom_sf"/>
</dbReference>
<dbReference type="SMART" id="SM00220">
    <property type="entry name" value="S_TKc"/>
    <property type="match status" value="1"/>
</dbReference>
<dbReference type="InterPro" id="IPR050494">
    <property type="entry name" value="Ser_Thr_dual-spec_kinase"/>
</dbReference>
<dbReference type="Ensembl" id="ENSSDUT00000005264.1">
    <property type="protein sequence ID" value="ENSSDUP00000005163.1"/>
    <property type="gene ID" value="ENSSDUG00000003819.1"/>
</dbReference>
<dbReference type="GO" id="GO:0004713">
    <property type="term" value="F:protein tyrosine kinase activity"/>
    <property type="evidence" value="ECO:0007669"/>
    <property type="project" value="TreeGrafter"/>
</dbReference>
<dbReference type="GO" id="GO:0004674">
    <property type="term" value="F:protein serine/threonine kinase activity"/>
    <property type="evidence" value="ECO:0007669"/>
    <property type="project" value="UniProtKB-KW"/>
</dbReference>
<keyword evidence="5" id="KW-0067">ATP-binding</keyword>
<reference evidence="7" key="1">
    <citation type="submission" date="2025-08" db="UniProtKB">
        <authorList>
            <consortium name="Ensembl"/>
        </authorList>
    </citation>
    <scope>IDENTIFICATION</scope>
</reference>